<dbReference type="EMBL" id="FMSH01000103">
    <property type="protein sequence ID" value="SCU74596.1"/>
    <property type="molecule type" value="Genomic_DNA"/>
</dbReference>
<evidence type="ECO:0000313" key="1">
    <source>
        <dbReference type="EMBL" id="SCU74596.1"/>
    </source>
</evidence>
<proteinExistence type="predicted"/>
<reference evidence="1" key="1">
    <citation type="submission" date="2016-09" db="EMBL/GenBank/DDBJ databases">
        <authorList>
            <person name="Capua I."/>
            <person name="De Benedictis P."/>
            <person name="Joannis T."/>
            <person name="Lombin L.H."/>
            <person name="Cattoli G."/>
        </authorList>
    </citation>
    <scope>NUCLEOTIDE SEQUENCE</scope>
    <source>
        <strain evidence="1">B9</strain>
    </source>
</reference>
<dbReference type="AlphaFoldDB" id="A0A1K0IBQ8"/>
<protein>
    <submittedName>
        <fullName evidence="1">Uncharacterized protein</fullName>
    </submittedName>
</protein>
<organism evidence="1">
    <name type="scientific">Cupriavidus necator</name>
    <name type="common">Alcaligenes eutrophus</name>
    <name type="synonym">Ralstonia eutropha</name>
    <dbReference type="NCBI Taxonomy" id="106590"/>
    <lineage>
        <taxon>Bacteria</taxon>
        <taxon>Pseudomonadati</taxon>
        <taxon>Pseudomonadota</taxon>
        <taxon>Betaproteobacteria</taxon>
        <taxon>Burkholderiales</taxon>
        <taxon>Burkholderiaceae</taxon>
        <taxon>Cupriavidus</taxon>
    </lineage>
</organism>
<sequence length="46" mass="5186">MMLQPFSKLTKYMLLTQGALAAIWQPETGPTVKLLEKQAGMCLKYL</sequence>
<name>A0A1K0IBQ8_CUPNE</name>
<gene>
    <name evidence="1" type="ORF">CNECB9_1910004</name>
</gene>
<accession>A0A1K0IBQ8</accession>